<evidence type="ECO:0000256" key="6">
    <source>
        <dbReference type="ARBA" id="ARBA00039101"/>
    </source>
</evidence>
<dbReference type="PANTHER" id="PTHR11530:SF11">
    <property type="entry name" value="D-ASPARTATE OXIDASE"/>
    <property type="match status" value="1"/>
</dbReference>
<dbReference type="PROSITE" id="PS51257">
    <property type="entry name" value="PROKAR_LIPOPROTEIN"/>
    <property type="match status" value="1"/>
</dbReference>
<dbReference type="Gene3D" id="3.40.50.720">
    <property type="entry name" value="NAD(P)-binding Rossmann-like Domain"/>
    <property type="match status" value="2"/>
</dbReference>
<dbReference type="HOGENOM" id="CLU_034311_6_0_5"/>
<keyword evidence="3" id="KW-0285">Flavoprotein</keyword>
<dbReference type="SUPFAM" id="SSF51971">
    <property type="entry name" value="Nucleotide-binding domain"/>
    <property type="match status" value="1"/>
</dbReference>
<dbReference type="GO" id="GO:0019478">
    <property type="term" value="P:D-amino acid catabolic process"/>
    <property type="evidence" value="ECO:0007669"/>
    <property type="project" value="TreeGrafter"/>
</dbReference>
<accession>B0T342</accession>
<keyword evidence="9" id="KW-0732">Signal</keyword>
<dbReference type="AlphaFoldDB" id="B0T342"/>
<dbReference type="GO" id="GO:0003884">
    <property type="term" value="F:D-amino-acid oxidase activity"/>
    <property type="evidence" value="ECO:0007669"/>
    <property type="project" value="UniProtKB-EC"/>
</dbReference>
<dbReference type="KEGG" id="cak:Caul_4744"/>
<feature type="domain" description="FAD dependent oxidoreductase" evidence="10">
    <location>
        <begin position="119"/>
        <end position="393"/>
    </location>
</feature>
<dbReference type="EMBL" id="CP000927">
    <property type="protein sequence ID" value="ABZ73864.1"/>
    <property type="molecule type" value="Genomic_DNA"/>
</dbReference>
<evidence type="ECO:0000256" key="9">
    <source>
        <dbReference type="SAM" id="SignalP"/>
    </source>
</evidence>
<dbReference type="EC" id="1.4.3.3" evidence="6"/>
<dbReference type="eggNOG" id="COG0665">
    <property type="taxonomic scope" value="Bacteria"/>
</dbReference>
<evidence type="ECO:0000256" key="4">
    <source>
        <dbReference type="ARBA" id="ARBA00022827"/>
    </source>
</evidence>
<dbReference type="OrthoDB" id="246701at2"/>
<dbReference type="PROSITE" id="PS51318">
    <property type="entry name" value="TAT"/>
    <property type="match status" value="1"/>
</dbReference>
<dbReference type="Gene3D" id="3.30.9.10">
    <property type="entry name" value="D-Amino Acid Oxidase, subunit A, domain 2"/>
    <property type="match status" value="1"/>
</dbReference>
<evidence type="ECO:0000256" key="1">
    <source>
        <dbReference type="ARBA" id="ARBA00001974"/>
    </source>
</evidence>
<evidence type="ECO:0000256" key="5">
    <source>
        <dbReference type="ARBA" id="ARBA00023002"/>
    </source>
</evidence>
<reference evidence="11" key="1">
    <citation type="submission" date="2008-01" db="EMBL/GenBank/DDBJ databases">
        <title>Complete sequence of chromosome of Caulobacter sp. K31.</title>
        <authorList>
            <consortium name="US DOE Joint Genome Institute"/>
            <person name="Copeland A."/>
            <person name="Lucas S."/>
            <person name="Lapidus A."/>
            <person name="Barry K."/>
            <person name="Glavina del Rio T."/>
            <person name="Dalin E."/>
            <person name="Tice H."/>
            <person name="Pitluck S."/>
            <person name="Bruce D."/>
            <person name="Goodwin L."/>
            <person name="Thompson L.S."/>
            <person name="Brettin T."/>
            <person name="Detter J.C."/>
            <person name="Han C."/>
            <person name="Schmutz J."/>
            <person name="Larimer F."/>
            <person name="Land M."/>
            <person name="Hauser L."/>
            <person name="Kyrpides N."/>
            <person name="Kim E."/>
            <person name="Stephens C."/>
            <person name="Richardson P."/>
        </authorList>
    </citation>
    <scope>NUCLEOTIDE SEQUENCE [LARGE SCALE GENOMIC DNA]</scope>
    <source>
        <strain evidence="11">K31</strain>
    </source>
</reference>
<feature type="signal peptide" evidence="9">
    <location>
        <begin position="1"/>
        <end position="25"/>
    </location>
</feature>
<dbReference type="Pfam" id="PF01266">
    <property type="entry name" value="DAO"/>
    <property type="match status" value="1"/>
</dbReference>
<dbReference type="InterPro" id="IPR006311">
    <property type="entry name" value="TAT_signal"/>
</dbReference>
<comment type="similarity">
    <text evidence="2">Belongs to the DAMOX/DASOX family.</text>
</comment>
<keyword evidence="4" id="KW-0274">FAD</keyword>
<proteinExistence type="inferred from homology"/>
<dbReference type="GO" id="GO:0071949">
    <property type="term" value="F:FAD binding"/>
    <property type="evidence" value="ECO:0007669"/>
    <property type="project" value="InterPro"/>
</dbReference>
<keyword evidence="5" id="KW-0560">Oxidoreductase</keyword>
<dbReference type="STRING" id="366602.Caul_4744"/>
<evidence type="ECO:0000259" key="10">
    <source>
        <dbReference type="Pfam" id="PF01266"/>
    </source>
</evidence>
<name>B0T342_CAUSK</name>
<gene>
    <name evidence="11" type="ordered locus">Caul_4744</name>
</gene>
<evidence type="ECO:0000256" key="2">
    <source>
        <dbReference type="ARBA" id="ARBA00006730"/>
    </source>
</evidence>
<comment type="cofactor">
    <cofactor evidence="1">
        <name>FAD</name>
        <dbReference type="ChEBI" id="CHEBI:57692"/>
    </cofactor>
</comment>
<sequence precursor="true">MNQTRTSSRRALLAGLGGLGATSLAGCVTTGGARTLATPSRPRFVVPSLAPLRMSADRITKITVCLRPFRAAGPRLDVENVAGKRVVHNYGHGGSGWSLSWGSSTIAARNALEGGTKEVAVIGCGALGLTSALLLQRAGAKVTIYAKERTPQTRSFRATGTWSPDSRVADADKVAPGFPALWEEMARTSYAAYQTLLGLPGEPVSWSDRYTLSDGAGGGGRPHVDGAVRFAEYGERLHDIVPGFRDLSADEHPFPVSRVRHGVSMQFNVTDLAHMLTNDFLMEGGRIETMTFDTPADLARLKESVVVNCTGYGARALWKDETITPVRGQITWLAPQPEVRYGLYYRHVSVLPRPDGIVVQQVGDSDMWGYGVADERPDRAEAEAAVATIANLYAGA</sequence>
<comment type="catalytic activity">
    <reaction evidence="8">
        <text>a D-alpha-amino acid + O2 + H2O = a 2-oxocarboxylate + H2O2 + NH4(+)</text>
        <dbReference type="Rhea" id="RHEA:21816"/>
        <dbReference type="ChEBI" id="CHEBI:15377"/>
        <dbReference type="ChEBI" id="CHEBI:15379"/>
        <dbReference type="ChEBI" id="CHEBI:16240"/>
        <dbReference type="ChEBI" id="CHEBI:28938"/>
        <dbReference type="ChEBI" id="CHEBI:35179"/>
        <dbReference type="ChEBI" id="CHEBI:59871"/>
        <dbReference type="EC" id="1.4.3.3"/>
    </reaction>
    <physiologicalReaction direction="left-to-right" evidence="8">
        <dbReference type="Rhea" id="RHEA:21817"/>
    </physiologicalReaction>
</comment>
<evidence type="ECO:0000256" key="8">
    <source>
        <dbReference type="ARBA" id="ARBA00049547"/>
    </source>
</evidence>
<dbReference type="InterPro" id="IPR006076">
    <property type="entry name" value="FAD-dep_OxRdtase"/>
</dbReference>
<dbReference type="PANTHER" id="PTHR11530">
    <property type="entry name" value="D-AMINO ACID OXIDASE"/>
    <property type="match status" value="1"/>
</dbReference>
<protein>
    <recommendedName>
        <fullName evidence="7">D-amino-acid oxidase</fullName>
        <ecNumber evidence="6">1.4.3.3</ecNumber>
    </recommendedName>
</protein>
<dbReference type="InterPro" id="IPR023209">
    <property type="entry name" value="DAO"/>
</dbReference>
<evidence type="ECO:0000313" key="11">
    <source>
        <dbReference type="EMBL" id="ABZ73864.1"/>
    </source>
</evidence>
<evidence type="ECO:0000256" key="7">
    <source>
        <dbReference type="ARBA" id="ARBA00039751"/>
    </source>
</evidence>
<organism evidence="11">
    <name type="scientific">Caulobacter sp. (strain K31)</name>
    <dbReference type="NCBI Taxonomy" id="366602"/>
    <lineage>
        <taxon>Bacteria</taxon>
        <taxon>Pseudomonadati</taxon>
        <taxon>Pseudomonadota</taxon>
        <taxon>Alphaproteobacteria</taxon>
        <taxon>Caulobacterales</taxon>
        <taxon>Caulobacteraceae</taxon>
        <taxon>Caulobacter</taxon>
    </lineage>
</organism>
<evidence type="ECO:0000256" key="3">
    <source>
        <dbReference type="ARBA" id="ARBA00022630"/>
    </source>
</evidence>
<dbReference type="GO" id="GO:0005737">
    <property type="term" value="C:cytoplasm"/>
    <property type="evidence" value="ECO:0007669"/>
    <property type="project" value="TreeGrafter"/>
</dbReference>
<feature type="chain" id="PRO_5002755843" description="D-amino-acid oxidase" evidence="9">
    <location>
        <begin position="26"/>
        <end position="396"/>
    </location>
</feature>